<protein>
    <submittedName>
        <fullName evidence="1">Uncharacterized protein</fullName>
    </submittedName>
</protein>
<dbReference type="InterPro" id="IPR054263">
    <property type="entry name" value="DUF6994"/>
</dbReference>
<name>A0AA87NM76_TREMD</name>
<evidence type="ECO:0000313" key="1">
    <source>
        <dbReference type="EMBL" id="EPF29085.1"/>
    </source>
</evidence>
<comment type="caution">
    <text evidence="1">The sequence shown here is derived from an EMBL/GenBank/DDBJ whole genome shotgun (WGS) entry which is preliminary data.</text>
</comment>
<dbReference type="RefSeq" id="WP_016523041.1">
    <property type="nucleotide sequence ID" value="NZ_KE332517.1"/>
</dbReference>
<gene>
    <name evidence="1" type="ORF">HMPREF9195_01082</name>
</gene>
<proteinExistence type="predicted"/>
<evidence type="ECO:0000313" key="2">
    <source>
        <dbReference type="Proteomes" id="UP000014634"/>
    </source>
</evidence>
<dbReference type="EMBL" id="ATFE01000007">
    <property type="protein sequence ID" value="EPF29085.1"/>
    <property type="molecule type" value="Genomic_DNA"/>
</dbReference>
<organism evidence="1 2">
    <name type="scientific">Treponema medium ATCC 700293</name>
    <dbReference type="NCBI Taxonomy" id="1125700"/>
    <lineage>
        <taxon>Bacteria</taxon>
        <taxon>Pseudomonadati</taxon>
        <taxon>Spirochaetota</taxon>
        <taxon>Spirochaetia</taxon>
        <taxon>Spirochaetales</taxon>
        <taxon>Treponemataceae</taxon>
        <taxon>Treponema</taxon>
    </lineage>
</organism>
<reference evidence="1 2" key="1">
    <citation type="submission" date="2013-04" db="EMBL/GenBank/DDBJ databases">
        <title>The Genome Sequence of Treponema medium ATCC 700293.</title>
        <authorList>
            <consortium name="The Broad Institute Genomics Platform"/>
            <person name="Earl A."/>
            <person name="Ward D."/>
            <person name="Feldgarden M."/>
            <person name="Gevers D."/>
            <person name="Leonetti C."/>
            <person name="Blanton J.M."/>
            <person name="Dewhirst F.E."/>
            <person name="Izard J."/>
            <person name="Walker B."/>
            <person name="Young S."/>
            <person name="Zeng Q."/>
            <person name="Gargeya S."/>
            <person name="Fitzgerald M."/>
            <person name="Haas B."/>
            <person name="Abouelleil A."/>
            <person name="Allen A.W."/>
            <person name="Alvarado L."/>
            <person name="Arachchi H.M."/>
            <person name="Berlin A.M."/>
            <person name="Chapman S.B."/>
            <person name="Gainer-Dewar J."/>
            <person name="Goldberg J."/>
            <person name="Griggs A."/>
            <person name="Gujja S."/>
            <person name="Hansen M."/>
            <person name="Howarth C."/>
            <person name="Imamovic A."/>
            <person name="Ireland A."/>
            <person name="Larimer J."/>
            <person name="McCowan C."/>
            <person name="Murphy C."/>
            <person name="Pearson M."/>
            <person name="Poon T.W."/>
            <person name="Priest M."/>
            <person name="Roberts A."/>
            <person name="Saif S."/>
            <person name="Shea T."/>
            <person name="Sisk P."/>
            <person name="Sykes S."/>
            <person name="Wortman J."/>
            <person name="Nusbaum C."/>
            <person name="Birren B."/>
        </authorList>
    </citation>
    <scope>NUCLEOTIDE SEQUENCE [LARGE SCALE GENOMIC DNA]</scope>
    <source>
        <strain evidence="1 2">ATCC 700293</strain>
    </source>
</reference>
<dbReference type="Pfam" id="PF22507">
    <property type="entry name" value="DUF6994"/>
    <property type="match status" value="1"/>
</dbReference>
<accession>A0AA87NM76</accession>
<dbReference type="AlphaFoldDB" id="A0AA87NM76"/>
<dbReference type="Proteomes" id="UP000014634">
    <property type="component" value="Unassembled WGS sequence"/>
</dbReference>
<sequence length="244" mass="29102">MKYDTTIDVRVDSNLKDPDGYSKILNDVHKILWSKKLPNGVFFNLESKTDDDGRYILIADINSHHIVLSSDIIVTTYTECWTRHQIGKEIIPYIAGDKKIEFEKFAHTFGAFMIFPKRMKDGRTINQNRGTHPKLYDRFDLTLECLRRYFEGKNNPLFDTFKRYDEYLKLFVSFKEFCTFFLLQDLVTDDFNTIKYFIPFVDFNDDPLPKSIDEYYKFMDNCISFIKKRNNRIEAFLKNTELKM</sequence>